<dbReference type="RefSeq" id="WP_316434926.1">
    <property type="nucleotide sequence ID" value="NZ_CP053586.1"/>
</dbReference>
<keyword evidence="2" id="KW-0812">Transmembrane</keyword>
<dbReference type="Pfam" id="PF14074">
    <property type="entry name" value="DUF4257"/>
    <property type="match status" value="1"/>
</dbReference>
<keyword evidence="2" id="KW-1133">Transmembrane helix</keyword>
<gene>
    <name evidence="3" type="ORF">HJG54_10895</name>
</gene>
<feature type="transmembrane region" description="Helical" evidence="2">
    <location>
        <begin position="92"/>
        <end position="112"/>
    </location>
</feature>
<dbReference type="EMBL" id="CP053586">
    <property type="protein sequence ID" value="WNZ23310.1"/>
    <property type="molecule type" value="Genomic_DNA"/>
</dbReference>
<dbReference type="AlphaFoldDB" id="A0AA97AFL0"/>
<feature type="region of interest" description="Disordered" evidence="1">
    <location>
        <begin position="1"/>
        <end position="25"/>
    </location>
</feature>
<dbReference type="InterPro" id="IPR025353">
    <property type="entry name" value="DUF4257"/>
</dbReference>
<keyword evidence="2" id="KW-0472">Membrane</keyword>
<feature type="transmembrane region" description="Helical" evidence="2">
    <location>
        <begin position="46"/>
        <end position="71"/>
    </location>
</feature>
<evidence type="ECO:0000256" key="1">
    <source>
        <dbReference type="SAM" id="MobiDB-lite"/>
    </source>
</evidence>
<organism evidence="3">
    <name type="scientific">Leptolyngbya sp. NK1-12</name>
    <dbReference type="NCBI Taxonomy" id="2547451"/>
    <lineage>
        <taxon>Bacteria</taxon>
        <taxon>Bacillati</taxon>
        <taxon>Cyanobacteriota</taxon>
        <taxon>Cyanophyceae</taxon>
        <taxon>Leptolyngbyales</taxon>
        <taxon>Leptolyngbyaceae</taxon>
        <taxon>Leptolyngbya group</taxon>
        <taxon>Leptolyngbya</taxon>
    </lineage>
</organism>
<accession>A0AA97AFL0</accession>
<sequence length="171" mass="17792">MTSSINDSSTSNESSSSSEIASTNTALTPNEKRSIAWTSGFTCGSLILALVSANFGLLLLHTIAIGALGGLVHEFAQSSGRIFFIRKERDGLYLGSLSGMVLGIVAGLLVIAKNDAQPQPQLGSDQTKIETIQSSQSIDLSLSLEIFFAALGLKGVTEAATGNIPSEKEGD</sequence>
<evidence type="ECO:0000313" key="3">
    <source>
        <dbReference type="EMBL" id="WNZ23310.1"/>
    </source>
</evidence>
<protein>
    <submittedName>
        <fullName evidence="3">DUF4257 domain-containing protein</fullName>
    </submittedName>
</protein>
<evidence type="ECO:0000256" key="2">
    <source>
        <dbReference type="SAM" id="Phobius"/>
    </source>
</evidence>
<reference evidence="3" key="1">
    <citation type="submission" date="2020-05" db="EMBL/GenBank/DDBJ databases">
        <authorList>
            <person name="Zhu T."/>
            <person name="Keshari N."/>
            <person name="Lu X."/>
        </authorList>
    </citation>
    <scope>NUCLEOTIDE SEQUENCE</scope>
    <source>
        <strain evidence="3">NK1-12</strain>
    </source>
</reference>
<proteinExistence type="predicted"/>
<name>A0AA97AFL0_9CYAN</name>